<proteinExistence type="predicted"/>
<dbReference type="EMBL" id="LR589136">
    <property type="protein sequence ID" value="VTP02550.1"/>
    <property type="molecule type" value="Genomic_DNA"/>
</dbReference>
<gene>
    <name evidence="2" type="ORF">BIN_B_04571</name>
</gene>
<reference evidence="2" key="1">
    <citation type="submission" date="2019-05" db="EMBL/GenBank/DDBJ databases">
        <authorList>
            <person name="Naeem R."/>
            <person name="Antony C."/>
            <person name="Guan Q."/>
        </authorList>
    </citation>
    <scope>NUCLEOTIDE SEQUENCE</scope>
    <source>
        <strain evidence="2">2</strain>
    </source>
</reference>
<dbReference type="AlphaFoldDB" id="A0A653EYR2"/>
<evidence type="ECO:0000256" key="1">
    <source>
        <dbReference type="SAM" id="MobiDB-lite"/>
    </source>
</evidence>
<sequence length="202" mass="22432">MPMRSDPRTGRRAARCRSRPGPRSRRRCARRSASTRTPRFSNTPPPATPPCHRTRRYARHGDAPTAPPPPSVHGWGSSPVVLRPPAPPAPRPNPGRATRAGPHRGHTRAPCGHSGVKHHFAAAPEPPPAWRPRRLPLRIPRTRCPQSPCAGRHPAAHAITSHCARRCPLLWFLTFDKPETLSHNDVRLFTSIAGPRKRQRSN</sequence>
<protein>
    <submittedName>
        <fullName evidence="2">Uncharacterized protein</fullName>
    </submittedName>
</protein>
<feature type="compositionally biased region" description="Pro residues" evidence="1">
    <location>
        <begin position="82"/>
        <end position="93"/>
    </location>
</feature>
<feature type="compositionally biased region" description="Basic residues" evidence="1">
    <location>
        <begin position="10"/>
        <end position="30"/>
    </location>
</feature>
<feature type="region of interest" description="Disordered" evidence="1">
    <location>
        <begin position="1"/>
        <end position="109"/>
    </location>
</feature>
<accession>A0A653EYR2</accession>
<name>A0A653EYR2_9MYCO</name>
<evidence type="ECO:0000313" key="2">
    <source>
        <dbReference type="EMBL" id="VTP02550.1"/>
    </source>
</evidence>
<organism evidence="2">
    <name type="scientific">Mycobacterium riyadhense</name>
    <dbReference type="NCBI Taxonomy" id="486698"/>
    <lineage>
        <taxon>Bacteria</taxon>
        <taxon>Bacillati</taxon>
        <taxon>Actinomycetota</taxon>
        <taxon>Actinomycetes</taxon>
        <taxon>Mycobacteriales</taxon>
        <taxon>Mycobacteriaceae</taxon>
        <taxon>Mycobacterium</taxon>
    </lineage>
</organism>